<evidence type="ECO:0000313" key="5">
    <source>
        <dbReference type="Proteomes" id="UP000322899"/>
    </source>
</evidence>
<evidence type="ECO:0000313" key="3">
    <source>
        <dbReference type="EMBL" id="KAA0163869.1"/>
    </source>
</evidence>
<reference evidence="5 6" key="1">
    <citation type="submission" date="2019-07" db="EMBL/GenBank/DDBJ databases">
        <title>Genomes of Cafeteria roenbergensis.</title>
        <authorList>
            <person name="Fischer M.G."/>
            <person name="Hackl T."/>
            <person name="Roman M."/>
        </authorList>
    </citation>
    <scope>NUCLEOTIDE SEQUENCE [LARGE SCALE GENOMIC DNA]</scope>
    <source>
        <strain evidence="1 6">BVI</strain>
        <strain evidence="3 8">Cflag</strain>
        <strain evidence="4 5">E4-10P</strain>
        <strain evidence="2 7">RCC970-E3</strain>
    </source>
</reference>
<dbReference type="Proteomes" id="UP000325113">
    <property type="component" value="Unassembled WGS sequence"/>
</dbReference>
<dbReference type="Proteomes" id="UP000322899">
    <property type="component" value="Unassembled WGS sequence"/>
</dbReference>
<comment type="caution">
    <text evidence="1">The sequence shown here is derived from an EMBL/GenBank/DDBJ whole genome shotgun (WGS) entry which is preliminary data.</text>
</comment>
<evidence type="ECO:0000313" key="8">
    <source>
        <dbReference type="Proteomes" id="UP000325113"/>
    </source>
</evidence>
<dbReference type="AlphaFoldDB" id="A0A5A8CTR8"/>
<keyword evidence="6" id="KW-1185">Reference proteome</keyword>
<evidence type="ECO:0000313" key="6">
    <source>
        <dbReference type="Proteomes" id="UP000323011"/>
    </source>
</evidence>
<dbReference type="EMBL" id="VLTL01000100">
    <property type="protein sequence ID" value="KAA0161082.1"/>
    <property type="molecule type" value="Genomic_DNA"/>
</dbReference>
<dbReference type="Proteomes" id="UP000324907">
    <property type="component" value="Unassembled WGS sequence"/>
</dbReference>
<dbReference type="EMBL" id="VLTM01000020">
    <property type="protein sequence ID" value="KAA0163869.1"/>
    <property type="molecule type" value="Genomic_DNA"/>
</dbReference>
<dbReference type="EMBL" id="VLTN01000006">
    <property type="protein sequence ID" value="KAA0155580.1"/>
    <property type="molecule type" value="Genomic_DNA"/>
</dbReference>
<evidence type="ECO:0000313" key="2">
    <source>
        <dbReference type="EMBL" id="KAA0161082.1"/>
    </source>
</evidence>
<evidence type="ECO:0000313" key="4">
    <source>
        <dbReference type="EMBL" id="KAA0174625.1"/>
    </source>
</evidence>
<sequence>MVSLLGLGGAVKTAIDEQLAALFGEVDADLASFITSVLTGHAGQAVSKAKAAIRNELHDLIGDDADTLAAAVTAPATV</sequence>
<evidence type="ECO:0000313" key="1">
    <source>
        <dbReference type="EMBL" id="KAA0155580.1"/>
    </source>
</evidence>
<organism evidence="1 6">
    <name type="scientific">Cafeteria roenbergensis</name>
    <name type="common">Marine flagellate</name>
    <dbReference type="NCBI Taxonomy" id="33653"/>
    <lineage>
        <taxon>Eukaryota</taxon>
        <taxon>Sar</taxon>
        <taxon>Stramenopiles</taxon>
        <taxon>Bigyra</taxon>
        <taxon>Opalozoa</taxon>
        <taxon>Bicosoecida</taxon>
        <taxon>Cafeteriaceae</taxon>
        <taxon>Cafeteria</taxon>
    </lineage>
</organism>
<dbReference type="EMBL" id="VLTO01000021">
    <property type="protein sequence ID" value="KAA0174625.1"/>
    <property type="molecule type" value="Genomic_DNA"/>
</dbReference>
<evidence type="ECO:0000313" key="7">
    <source>
        <dbReference type="Proteomes" id="UP000324907"/>
    </source>
</evidence>
<dbReference type="Proteomes" id="UP000323011">
    <property type="component" value="Unassembled WGS sequence"/>
</dbReference>
<accession>A0A5A8CTR8</accession>
<gene>
    <name evidence="4" type="ORF">FNF27_04000</name>
    <name evidence="2" type="ORF">FNF28_05184</name>
    <name evidence="1" type="ORF">FNF29_01497</name>
    <name evidence="3" type="ORF">FNF31_02724</name>
</gene>
<proteinExistence type="predicted"/>
<protein>
    <submittedName>
        <fullName evidence="1">Uncharacterized protein</fullName>
    </submittedName>
</protein>
<name>A0A5A8CTR8_CAFRO</name>